<dbReference type="SUPFAM" id="SSF47576">
    <property type="entry name" value="Calponin-homology domain, CH-domain"/>
    <property type="match status" value="1"/>
</dbReference>
<dbReference type="RefSeq" id="XP_030378866.1">
    <property type="nucleotide sequence ID" value="XM_030523006.1"/>
</dbReference>
<dbReference type="GO" id="GO:0008017">
    <property type="term" value="F:microtubule binding"/>
    <property type="evidence" value="ECO:0007669"/>
    <property type="project" value="InterPro"/>
</dbReference>
<keyword evidence="2" id="KW-1185">Reference proteome</keyword>
<dbReference type="Gene3D" id="1.10.418.10">
    <property type="entry name" value="Calponin-like domain"/>
    <property type="match status" value="1"/>
</dbReference>
<gene>
    <name evidence="3" type="primary">LOC115627357</name>
</gene>
<evidence type="ECO:0000313" key="2">
    <source>
        <dbReference type="Proteomes" id="UP000504634"/>
    </source>
</evidence>
<evidence type="ECO:0000313" key="3">
    <source>
        <dbReference type="RefSeq" id="XP_030378866.1"/>
    </source>
</evidence>
<evidence type="ECO:0000256" key="1">
    <source>
        <dbReference type="SAM" id="MobiDB-lite"/>
    </source>
</evidence>
<dbReference type="GeneID" id="115627357"/>
<dbReference type="AlphaFoldDB" id="A0A6J2TQC1"/>
<reference evidence="3" key="1">
    <citation type="submission" date="2025-08" db="UniProtKB">
        <authorList>
            <consortium name="RefSeq"/>
        </authorList>
    </citation>
    <scope>IDENTIFICATION</scope>
    <source>
        <strain evidence="3">11010-0011.00</strain>
        <tissue evidence="3">Whole body</tissue>
    </source>
</reference>
<protein>
    <submittedName>
        <fullName evidence="3">Uncharacterized protein LOC115627357</fullName>
    </submittedName>
</protein>
<feature type="region of interest" description="Disordered" evidence="1">
    <location>
        <begin position="272"/>
        <end position="327"/>
    </location>
</feature>
<organism evidence="2 3">
    <name type="scientific">Drosophila lebanonensis</name>
    <name type="common">Fruit fly</name>
    <name type="synonym">Scaptodrosophila lebanonensis</name>
    <dbReference type="NCBI Taxonomy" id="7225"/>
    <lineage>
        <taxon>Eukaryota</taxon>
        <taxon>Metazoa</taxon>
        <taxon>Ecdysozoa</taxon>
        <taxon>Arthropoda</taxon>
        <taxon>Hexapoda</taxon>
        <taxon>Insecta</taxon>
        <taxon>Pterygota</taxon>
        <taxon>Neoptera</taxon>
        <taxon>Endopterygota</taxon>
        <taxon>Diptera</taxon>
        <taxon>Brachycera</taxon>
        <taxon>Muscomorpha</taxon>
        <taxon>Ephydroidea</taxon>
        <taxon>Drosophilidae</taxon>
        <taxon>Scaptodrosophila</taxon>
    </lineage>
</organism>
<accession>A0A6J2TQC1</accession>
<feature type="compositionally biased region" description="Basic and acidic residues" evidence="1">
    <location>
        <begin position="288"/>
        <end position="302"/>
    </location>
</feature>
<dbReference type="InterPro" id="IPR027328">
    <property type="entry name" value="MAPRE"/>
</dbReference>
<sequence>MYRFWHGGISTEHAQLILDWINSLLHTKYTSLAQLRNGDIWSQLMEAVGQDVSKLELPNLANNRGDFDELQALANFKVLKSSLRTVAINRDQRVKDLINESYEDIVQISNFFDELHGKQCVHQRQAMLCGSGKCEGQCSQQAGELKPSEVLQMAQEMGLLDILGRKMKEKVQPSFIVPPSEPQPYLKQPMRNKKVVAPPDLSDHPSPPELPKLVTPQNVHLFFETLPAAIAEPLWRKQELKASRKKVKAKSAKQSQDDLMTAVSKALRWSPTNRRNYVLPKRATRLRQSRESSRRPPGDSTKRHAQPQRQLTREEQLQEAEKEQRREYIARRQQEHQQLELMVHACIQLKQGQRLMERLWREHKARKRQEREKRRLENLSAIGRSRP</sequence>
<feature type="region of interest" description="Disordered" evidence="1">
    <location>
        <begin position="365"/>
        <end position="387"/>
    </location>
</feature>
<dbReference type="Proteomes" id="UP000504634">
    <property type="component" value="Unplaced"/>
</dbReference>
<name>A0A6J2TQC1_DROLE</name>
<dbReference type="InterPro" id="IPR036872">
    <property type="entry name" value="CH_dom_sf"/>
</dbReference>
<proteinExistence type="predicted"/>
<dbReference type="PANTHER" id="PTHR10623">
    <property type="entry name" value="MICROTUBULE-ASSOCIATED PROTEIN RP/EB FAMILY MEMBER"/>
    <property type="match status" value="1"/>
</dbReference>
<feature type="compositionally biased region" description="Basic and acidic residues" evidence="1">
    <location>
        <begin position="311"/>
        <end position="327"/>
    </location>
</feature>